<sequence>MGEQSRLGRLGRMASWHAARGLSVFPLSPATKIPALEKVNWQDVATTDQAQIEQWWRAAPYNIGVATGTSGLLVVDLDMPKNAGQVVPDQWRSSDVHSGYDVLVALAAKAHQELPRTWKVTTPSGGMHLYFRQPDCFELGNSAGRLGWKIDTRGIGGYVVGSGSVVRGQRYRAAMIRRPVPLPDWIASRLASPMNQSSRRSVQPGRYGHTYGLKALSNHLEKLLASANGRRNDDLNFAAYALGKVAARGALEPGTIRDELLAASQRIGLGRREAERTIESGLEAGLQSRI</sequence>
<dbReference type="Proteomes" id="UP000295124">
    <property type="component" value="Unassembled WGS sequence"/>
</dbReference>
<dbReference type="RefSeq" id="WP_132165899.1">
    <property type="nucleotide sequence ID" value="NZ_SMKX01000009.1"/>
</dbReference>
<reference evidence="2 3" key="1">
    <citation type="submission" date="2019-03" db="EMBL/GenBank/DDBJ databases">
        <title>Draft genome sequences of novel Actinobacteria.</title>
        <authorList>
            <person name="Sahin N."/>
            <person name="Ay H."/>
            <person name="Saygin H."/>
        </authorList>
    </citation>
    <scope>NUCLEOTIDE SEQUENCE [LARGE SCALE GENOMIC DNA]</scope>
    <source>
        <strain evidence="2 3">JCM 13523</strain>
    </source>
</reference>
<feature type="domain" description="DNA primase/polymerase bifunctional N-terminal" evidence="1">
    <location>
        <begin position="14"/>
        <end position="186"/>
    </location>
</feature>
<dbReference type="SMART" id="SM00943">
    <property type="entry name" value="Prim-Pol"/>
    <property type="match status" value="1"/>
</dbReference>
<gene>
    <name evidence="2" type="ORF">E1263_05145</name>
</gene>
<keyword evidence="3" id="KW-1185">Reference proteome</keyword>
<comment type="caution">
    <text evidence="2">The sequence shown here is derived from an EMBL/GenBank/DDBJ whole genome shotgun (WGS) entry which is preliminary data.</text>
</comment>
<evidence type="ECO:0000313" key="2">
    <source>
        <dbReference type="EMBL" id="TDD62004.1"/>
    </source>
</evidence>
<dbReference type="EMBL" id="SMKX01000009">
    <property type="protein sequence ID" value="TDD62004.1"/>
    <property type="molecule type" value="Genomic_DNA"/>
</dbReference>
<proteinExistence type="predicted"/>
<dbReference type="InterPro" id="IPR015330">
    <property type="entry name" value="DNA_primase/pol_bifunc_N"/>
</dbReference>
<organism evidence="2 3">
    <name type="scientific">Kribbella antibiotica</name>
    <dbReference type="NCBI Taxonomy" id="190195"/>
    <lineage>
        <taxon>Bacteria</taxon>
        <taxon>Bacillati</taxon>
        <taxon>Actinomycetota</taxon>
        <taxon>Actinomycetes</taxon>
        <taxon>Propionibacteriales</taxon>
        <taxon>Kribbellaceae</taxon>
        <taxon>Kribbella</taxon>
    </lineage>
</organism>
<dbReference type="AlphaFoldDB" id="A0A4R4ZUY6"/>
<dbReference type="Gene3D" id="3.30.720.160">
    <property type="entry name" value="Bifunctional DNA primase/polymerase, N-terminal"/>
    <property type="match status" value="1"/>
</dbReference>
<name>A0A4R4ZUY6_9ACTN</name>
<evidence type="ECO:0000313" key="3">
    <source>
        <dbReference type="Proteomes" id="UP000295124"/>
    </source>
</evidence>
<protein>
    <submittedName>
        <fullName evidence="2">Bifunctional DNA primase/polymerase</fullName>
    </submittedName>
</protein>
<dbReference type="OrthoDB" id="3218228at2"/>
<evidence type="ECO:0000259" key="1">
    <source>
        <dbReference type="SMART" id="SM00943"/>
    </source>
</evidence>
<dbReference type="SUPFAM" id="SSF56747">
    <property type="entry name" value="Prim-pol domain"/>
    <property type="match status" value="1"/>
</dbReference>
<dbReference type="Pfam" id="PF09250">
    <property type="entry name" value="Prim-Pol"/>
    <property type="match status" value="1"/>
</dbReference>
<dbReference type="CDD" id="cd04859">
    <property type="entry name" value="Prim_Pol"/>
    <property type="match status" value="1"/>
</dbReference>
<accession>A0A4R4ZUY6</accession>